<dbReference type="InterPro" id="IPR004487">
    <property type="entry name" value="Clp_protease_ATP-bd_su_ClpX"/>
</dbReference>
<dbReference type="InterPro" id="IPR019489">
    <property type="entry name" value="Clp_ATPase_C"/>
</dbReference>
<feature type="domain" description="Clp ATPase C-terminal" evidence="5">
    <location>
        <begin position="527"/>
        <end position="625"/>
    </location>
</feature>
<dbReference type="InterPro" id="IPR027417">
    <property type="entry name" value="P-loop_NTPase"/>
</dbReference>
<organism evidence="6 7">
    <name type="scientific">Prymnesium parvum</name>
    <name type="common">Toxic golden alga</name>
    <dbReference type="NCBI Taxonomy" id="97485"/>
    <lineage>
        <taxon>Eukaryota</taxon>
        <taxon>Haptista</taxon>
        <taxon>Haptophyta</taxon>
        <taxon>Prymnesiophyceae</taxon>
        <taxon>Prymnesiales</taxon>
        <taxon>Prymnesiaceae</taxon>
        <taxon>Prymnesium</taxon>
    </lineage>
</organism>
<feature type="region of interest" description="Disordered" evidence="3">
    <location>
        <begin position="276"/>
        <end position="300"/>
    </location>
</feature>
<keyword evidence="2" id="KW-0067">ATP-binding</keyword>
<evidence type="ECO:0008006" key="8">
    <source>
        <dbReference type="Google" id="ProtNLM"/>
    </source>
</evidence>
<gene>
    <name evidence="6" type="ORF">AB1Y20_014867</name>
</gene>
<comment type="caution">
    <text evidence="6">The sequence shown here is derived from an EMBL/GenBank/DDBJ whole genome shotgun (WGS) entry which is preliminary data.</text>
</comment>
<feature type="region of interest" description="Disordered" evidence="3">
    <location>
        <begin position="620"/>
        <end position="646"/>
    </location>
</feature>
<feature type="region of interest" description="Disordered" evidence="3">
    <location>
        <begin position="192"/>
        <end position="228"/>
    </location>
</feature>
<sequence>MSIAGDFLFEHHFGRAYIHKMGASVLPPVRGVVGGVRRALAGLGAALTRPTHVPTRASPLSLRPIALLAAPPLCKGPLPPPPASPLPPLGVAALLARRQHVCAKSPLAEPAASLSAPPKGEKREPTAGGGGGGVGGGGGGGVGGGGGGGGGGSGFSCPRCAVALTKFWHQDSPLWGCVDCREIYLSQGHAPLGRPNPRSWLPSQLSPPLGAGHLAGGGAPAAAAEEEKSRFSLNTLPAPEVIKAELDKYVIGQDETKRVLSVAMYNHYKRLRIMRDPEASQAAREKGEGEGQGEGAEGGEGAEALAEICREEGEAVTMDKSNIMLLGPTGSGKTLLARTLAKLVDVPFAIADATCLTQAGYVGEDVESVLSKLYQASNQNAEATQVGIVYIDEIDKLARKADAIAMTRDVSGEGVQQALLKMLEGSVVNVPERGGRKTPRAEHVAIDTTNILFICGGAFTGLSRIIAERDKQSVIGFDAKLQPGGASAPPSDANVGSPALQVGDLIRYGFLPEFVGRFPVLAKLLALSEADMVHVMTRPRNALLKQYHTLFAADEIELSFTKGAVRAIARRANESNTGARGLRSIVEEVLLDSMYALPGWRAQGVRQVLVTQKTVEQRERPQLIPPLRTAETKDGPKEEEEEVAMA</sequence>
<dbReference type="Gene3D" id="3.40.50.300">
    <property type="entry name" value="P-loop containing nucleotide triphosphate hydrolases"/>
    <property type="match status" value="1"/>
</dbReference>
<dbReference type="FunFam" id="1.10.8.60:FF:000002">
    <property type="entry name" value="ATP-dependent Clp protease ATP-binding subunit ClpX"/>
    <property type="match status" value="1"/>
</dbReference>
<feature type="compositionally biased region" description="Acidic residues" evidence="3">
    <location>
        <begin position="637"/>
        <end position="646"/>
    </location>
</feature>
<evidence type="ECO:0000313" key="7">
    <source>
        <dbReference type="Proteomes" id="UP001515480"/>
    </source>
</evidence>
<feature type="domain" description="AAA+ ATPase" evidence="4">
    <location>
        <begin position="319"/>
        <end position="473"/>
    </location>
</feature>
<dbReference type="InterPro" id="IPR050052">
    <property type="entry name" value="ATP-dep_Clp_protease_ClpX"/>
</dbReference>
<dbReference type="NCBIfam" id="TIGR00382">
    <property type="entry name" value="clpX"/>
    <property type="match status" value="1"/>
</dbReference>
<feature type="compositionally biased region" description="Low complexity" evidence="3">
    <location>
        <begin position="107"/>
        <end position="118"/>
    </location>
</feature>
<keyword evidence="1" id="KW-0547">Nucleotide-binding</keyword>
<feature type="region of interest" description="Disordered" evidence="3">
    <location>
        <begin position="107"/>
        <end position="138"/>
    </location>
</feature>
<dbReference type="PANTHER" id="PTHR48102:SF7">
    <property type="entry name" value="ATP-DEPENDENT CLP PROTEASE ATP-BINDING SUBUNIT CLPX-LIKE, MITOCHONDRIAL"/>
    <property type="match status" value="1"/>
</dbReference>
<dbReference type="GO" id="GO:0051603">
    <property type="term" value="P:proteolysis involved in protein catabolic process"/>
    <property type="evidence" value="ECO:0007669"/>
    <property type="project" value="TreeGrafter"/>
</dbReference>
<dbReference type="Gene3D" id="1.10.8.60">
    <property type="match status" value="1"/>
</dbReference>
<evidence type="ECO:0000256" key="1">
    <source>
        <dbReference type="ARBA" id="ARBA00022741"/>
    </source>
</evidence>
<dbReference type="GO" id="GO:0005759">
    <property type="term" value="C:mitochondrial matrix"/>
    <property type="evidence" value="ECO:0007669"/>
    <property type="project" value="TreeGrafter"/>
</dbReference>
<evidence type="ECO:0000256" key="3">
    <source>
        <dbReference type="SAM" id="MobiDB-lite"/>
    </source>
</evidence>
<dbReference type="NCBIfam" id="NF003745">
    <property type="entry name" value="PRK05342.1"/>
    <property type="match status" value="1"/>
</dbReference>
<dbReference type="InterPro" id="IPR003593">
    <property type="entry name" value="AAA+_ATPase"/>
</dbReference>
<dbReference type="SUPFAM" id="SSF52540">
    <property type="entry name" value="P-loop containing nucleoside triphosphate hydrolases"/>
    <property type="match status" value="1"/>
</dbReference>
<dbReference type="Pfam" id="PF10431">
    <property type="entry name" value="ClpB_D2-small"/>
    <property type="match status" value="1"/>
</dbReference>
<feature type="compositionally biased region" description="Gly residues" evidence="3">
    <location>
        <begin position="290"/>
        <end position="300"/>
    </location>
</feature>
<dbReference type="InterPro" id="IPR003959">
    <property type="entry name" value="ATPase_AAA_core"/>
</dbReference>
<dbReference type="Proteomes" id="UP001515480">
    <property type="component" value="Unassembled WGS sequence"/>
</dbReference>
<name>A0AB34JV24_PRYPA</name>
<dbReference type="CDD" id="cd19497">
    <property type="entry name" value="RecA-like_ClpX"/>
    <property type="match status" value="1"/>
</dbReference>
<dbReference type="GO" id="GO:0051082">
    <property type="term" value="F:unfolded protein binding"/>
    <property type="evidence" value="ECO:0007669"/>
    <property type="project" value="InterPro"/>
</dbReference>
<dbReference type="AlphaFoldDB" id="A0AB34JV24"/>
<feature type="compositionally biased region" description="Basic and acidic residues" evidence="3">
    <location>
        <begin position="276"/>
        <end position="289"/>
    </location>
</feature>
<dbReference type="GO" id="GO:0140662">
    <property type="term" value="F:ATP-dependent protein folding chaperone"/>
    <property type="evidence" value="ECO:0007669"/>
    <property type="project" value="InterPro"/>
</dbReference>
<evidence type="ECO:0000313" key="6">
    <source>
        <dbReference type="EMBL" id="KAL1526139.1"/>
    </source>
</evidence>
<protein>
    <recommendedName>
        <fullName evidence="8">ClpX-type ZB domain-containing protein</fullName>
    </recommendedName>
</protein>
<proteinExistence type="predicted"/>
<dbReference type="Pfam" id="PF07724">
    <property type="entry name" value="AAA_2"/>
    <property type="match status" value="1"/>
</dbReference>
<evidence type="ECO:0000256" key="2">
    <source>
        <dbReference type="ARBA" id="ARBA00022840"/>
    </source>
</evidence>
<dbReference type="GO" id="GO:0005524">
    <property type="term" value="F:ATP binding"/>
    <property type="evidence" value="ECO:0007669"/>
    <property type="project" value="UniProtKB-KW"/>
</dbReference>
<reference evidence="6 7" key="1">
    <citation type="journal article" date="2024" name="Science">
        <title>Giant polyketide synthase enzymes in the biosynthesis of giant marine polyether toxins.</title>
        <authorList>
            <person name="Fallon T.R."/>
            <person name="Shende V.V."/>
            <person name="Wierzbicki I.H."/>
            <person name="Pendleton A.L."/>
            <person name="Watervoot N.F."/>
            <person name="Auber R.P."/>
            <person name="Gonzalez D.J."/>
            <person name="Wisecaver J.H."/>
            <person name="Moore B.S."/>
        </authorList>
    </citation>
    <scope>NUCLEOTIDE SEQUENCE [LARGE SCALE GENOMIC DNA]</scope>
    <source>
        <strain evidence="6 7">12B1</strain>
    </source>
</reference>
<evidence type="ECO:0000259" key="5">
    <source>
        <dbReference type="SMART" id="SM01086"/>
    </source>
</evidence>
<dbReference type="GO" id="GO:0016887">
    <property type="term" value="F:ATP hydrolysis activity"/>
    <property type="evidence" value="ECO:0007669"/>
    <property type="project" value="InterPro"/>
</dbReference>
<evidence type="ECO:0000259" key="4">
    <source>
        <dbReference type="SMART" id="SM00382"/>
    </source>
</evidence>
<dbReference type="SMART" id="SM01086">
    <property type="entry name" value="ClpB_D2-small"/>
    <property type="match status" value="1"/>
</dbReference>
<dbReference type="SMART" id="SM00382">
    <property type="entry name" value="AAA"/>
    <property type="match status" value="1"/>
</dbReference>
<keyword evidence="7" id="KW-1185">Reference proteome</keyword>
<accession>A0AB34JV24</accession>
<feature type="compositionally biased region" description="Gly residues" evidence="3">
    <location>
        <begin position="127"/>
        <end position="138"/>
    </location>
</feature>
<dbReference type="EMBL" id="JBGBPQ010000003">
    <property type="protein sequence ID" value="KAL1526139.1"/>
    <property type="molecule type" value="Genomic_DNA"/>
</dbReference>
<dbReference type="PANTHER" id="PTHR48102">
    <property type="entry name" value="ATP-DEPENDENT CLP PROTEASE ATP-BINDING SUBUNIT CLPX-LIKE, MITOCHONDRIAL-RELATED"/>
    <property type="match status" value="1"/>
</dbReference>